<feature type="domain" description="SGNH hydrolase-type esterase" evidence="1">
    <location>
        <begin position="141"/>
        <end position="263"/>
    </location>
</feature>
<gene>
    <name evidence="2" type="ORF">JTE90_025523</name>
</gene>
<accession>A0AAV6TVS4</accession>
<comment type="caution">
    <text evidence="2">The sequence shown here is derived from an EMBL/GenBank/DDBJ whole genome shotgun (WGS) entry which is preliminary data.</text>
</comment>
<dbReference type="Proteomes" id="UP000827092">
    <property type="component" value="Unassembled WGS sequence"/>
</dbReference>
<dbReference type="SUPFAM" id="SSF52266">
    <property type="entry name" value="SGNH hydrolase"/>
    <property type="match status" value="1"/>
</dbReference>
<dbReference type="Gene3D" id="3.40.50.12700">
    <property type="match status" value="1"/>
</dbReference>
<dbReference type="Pfam" id="PF13472">
    <property type="entry name" value="Lipase_GDSL_2"/>
    <property type="match status" value="1"/>
</dbReference>
<name>A0AAV6TVS4_9ARAC</name>
<dbReference type="EMBL" id="JAFNEN010000918">
    <property type="protein sequence ID" value="KAG8176065.1"/>
    <property type="molecule type" value="Genomic_DNA"/>
</dbReference>
<dbReference type="Gene3D" id="3.40.50.12690">
    <property type="match status" value="1"/>
</dbReference>
<evidence type="ECO:0000313" key="2">
    <source>
        <dbReference type="EMBL" id="KAG8176065.1"/>
    </source>
</evidence>
<dbReference type="CDD" id="cd00229">
    <property type="entry name" value="SGNH_hydrolase"/>
    <property type="match status" value="1"/>
</dbReference>
<dbReference type="InterPro" id="IPR013830">
    <property type="entry name" value="SGNH_hydro"/>
</dbReference>
<dbReference type="AlphaFoldDB" id="A0AAV6TVS4"/>
<evidence type="ECO:0000259" key="1">
    <source>
        <dbReference type="Pfam" id="PF13472"/>
    </source>
</evidence>
<organism evidence="2 3">
    <name type="scientific">Oedothorax gibbosus</name>
    <dbReference type="NCBI Taxonomy" id="931172"/>
    <lineage>
        <taxon>Eukaryota</taxon>
        <taxon>Metazoa</taxon>
        <taxon>Ecdysozoa</taxon>
        <taxon>Arthropoda</taxon>
        <taxon>Chelicerata</taxon>
        <taxon>Arachnida</taxon>
        <taxon>Araneae</taxon>
        <taxon>Araneomorphae</taxon>
        <taxon>Entelegynae</taxon>
        <taxon>Araneoidea</taxon>
        <taxon>Linyphiidae</taxon>
        <taxon>Erigoninae</taxon>
        <taxon>Oedothorax</taxon>
    </lineage>
</organism>
<evidence type="ECO:0000313" key="3">
    <source>
        <dbReference type="Proteomes" id="UP000827092"/>
    </source>
</evidence>
<protein>
    <recommendedName>
        <fullName evidence="1">SGNH hydrolase-type esterase domain-containing protein</fullName>
    </recommendedName>
</protein>
<keyword evidence="3" id="KW-1185">Reference proteome</keyword>
<sequence>MGIVRCMKVMSTGVGRLYIVCDVCEKFCDANVHGLKEVKKNERKLFKCNSCVTLAAMKEELDALKASMKDSSEQKGEGVCGLNTVNTDGEVYSLVDEVSDSRELDVSIIVEDSIHGVVLGDSMVGILGTNIQRKFSNMVRCCLPGAKVADITKTVEKTVKKQSKVVVWAGTNDVLTSTNTQFTNEIKGLLSEVKKLTGDVSVISLLPRYGVQDQKFWEWNRVQVLNSILKKLCGEENVTYIDLWSPCRTDWISRDGLHLSRIGNLVVSRLVIDSLIAKN</sequence>
<proteinExistence type="predicted"/>
<reference evidence="2 3" key="1">
    <citation type="journal article" date="2022" name="Nat. Ecol. Evol.">
        <title>A masculinizing supergene underlies an exaggerated male reproductive morph in a spider.</title>
        <authorList>
            <person name="Hendrickx F."/>
            <person name="De Corte Z."/>
            <person name="Sonet G."/>
            <person name="Van Belleghem S.M."/>
            <person name="Kostlbacher S."/>
            <person name="Vangestel C."/>
        </authorList>
    </citation>
    <scope>NUCLEOTIDE SEQUENCE [LARGE SCALE GENOMIC DNA]</scope>
    <source>
        <strain evidence="2">W744_W776</strain>
    </source>
</reference>